<feature type="compositionally biased region" description="Polar residues" evidence="1">
    <location>
        <begin position="1"/>
        <end position="18"/>
    </location>
</feature>
<feature type="compositionally biased region" description="Basic residues" evidence="1">
    <location>
        <begin position="38"/>
        <end position="49"/>
    </location>
</feature>
<feature type="compositionally biased region" description="Basic residues" evidence="1">
    <location>
        <begin position="178"/>
        <end position="204"/>
    </location>
</feature>
<dbReference type="AlphaFoldDB" id="G0NGR3"/>
<name>G0NGR3_CAEBE</name>
<dbReference type="PANTHER" id="PTHR21720">
    <property type="entry name" value="DUF5523 DOMAIN-CONTAINING PROTEIN-RELATED-RELATED"/>
    <property type="match status" value="1"/>
</dbReference>
<gene>
    <name evidence="2" type="ORF">CAEBREN_20407</name>
</gene>
<dbReference type="InParanoid" id="G0NGR3"/>
<dbReference type="PANTHER" id="PTHR21720:SF4">
    <property type="entry name" value="SET DOMAIN-CONTAINING PROTEIN"/>
    <property type="match status" value="1"/>
</dbReference>
<evidence type="ECO:0000256" key="1">
    <source>
        <dbReference type="SAM" id="MobiDB-lite"/>
    </source>
</evidence>
<organism evidence="3">
    <name type="scientific">Caenorhabditis brenneri</name>
    <name type="common">Nematode worm</name>
    <dbReference type="NCBI Taxonomy" id="135651"/>
    <lineage>
        <taxon>Eukaryota</taxon>
        <taxon>Metazoa</taxon>
        <taxon>Ecdysozoa</taxon>
        <taxon>Nematoda</taxon>
        <taxon>Chromadorea</taxon>
        <taxon>Rhabditida</taxon>
        <taxon>Rhabditina</taxon>
        <taxon>Rhabditomorpha</taxon>
        <taxon>Rhabditoidea</taxon>
        <taxon>Rhabditidae</taxon>
        <taxon>Peloderinae</taxon>
        <taxon>Caenorhabditis</taxon>
    </lineage>
</organism>
<feature type="compositionally biased region" description="Basic and acidic residues" evidence="1">
    <location>
        <begin position="50"/>
        <end position="130"/>
    </location>
</feature>
<feature type="compositionally biased region" description="Basic and acidic residues" evidence="1">
    <location>
        <begin position="155"/>
        <end position="177"/>
    </location>
</feature>
<dbReference type="STRING" id="135651.G0NGR3"/>
<dbReference type="eggNOG" id="ENOG502TFEA">
    <property type="taxonomic scope" value="Eukaryota"/>
</dbReference>
<dbReference type="HOGENOM" id="CLU_524020_0_0_1"/>
<feature type="compositionally biased region" description="Basic and acidic residues" evidence="1">
    <location>
        <begin position="19"/>
        <end position="28"/>
    </location>
</feature>
<feature type="region of interest" description="Disordered" evidence="1">
    <location>
        <begin position="556"/>
        <end position="578"/>
    </location>
</feature>
<evidence type="ECO:0000313" key="3">
    <source>
        <dbReference type="Proteomes" id="UP000008068"/>
    </source>
</evidence>
<dbReference type="FunCoup" id="G0NGR3">
    <property type="interactions" value="1060"/>
</dbReference>
<dbReference type="OrthoDB" id="5875242at2759"/>
<accession>G0NGR3</accession>
<protein>
    <submittedName>
        <fullName evidence="2">Uncharacterized protein</fullName>
    </submittedName>
</protein>
<reference evidence="3" key="1">
    <citation type="submission" date="2011-07" db="EMBL/GenBank/DDBJ databases">
        <authorList>
            <consortium name="Caenorhabditis brenneri Sequencing and Analysis Consortium"/>
            <person name="Wilson R.K."/>
        </authorList>
    </citation>
    <scope>NUCLEOTIDE SEQUENCE [LARGE SCALE GENOMIC DNA]</scope>
    <source>
        <strain evidence="3">PB2801</strain>
    </source>
</reference>
<feature type="compositionally biased region" description="Polar residues" evidence="1">
    <location>
        <begin position="567"/>
        <end position="578"/>
    </location>
</feature>
<feature type="region of interest" description="Disordered" evidence="1">
    <location>
        <begin position="1"/>
        <end position="285"/>
    </location>
</feature>
<dbReference type="Proteomes" id="UP000008068">
    <property type="component" value="Unassembled WGS sequence"/>
</dbReference>
<proteinExistence type="predicted"/>
<feature type="compositionally biased region" description="Polar residues" evidence="1">
    <location>
        <begin position="220"/>
        <end position="239"/>
    </location>
</feature>
<dbReference type="EMBL" id="GL379882">
    <property type="protein sequence ID" value="EGT60180.1"/>
    <property type="molecule type" value="Genomic_DNA"/>
</dbReference>
<dbReference type="OMA" id="INNRPFW"/>
<sequence length="578" mass="66146">MDVNSSDPNGKPSINNSAEEARDPKGNKNELPPIVRPKFSKRQRRRLPAKSKETMSKDDEPTQEKPDGHDKPSDDKEDEKLSMDRPSMEKPSMEKASAENPDEGRPSRDRDTRDQTIEKETEEPECRESETNIVVVEQKDSGTDVKNLPTPTVILEDKSDEKKKKGKGGDSVDDGEKQKKKKGSRRGKKKKHRKKNSGRNKNHQQQKQQGSDDREKKATKQPNLNNSKESNPSPRQSTYVPLKNDRSNEAVGTKKSKANNKTSDSSNMKTPDKKTPQPPPKKKTNFFKNIFDKTKSWMRKSDDVAQPTKEMLFKSFVSPEYDPQDERNFLPDLSGYQSKEVDIRSISNTKSGRYDVFYNNRPFWVNRTNEDQIPKCKLLSHAGLMAQHSINNTHFLKELPKRKFYDPKNETLEKLMIIDRAIGVDPLDATKEKELRRVTSNTFFGTCMMHAYKNTAEGKRKLEEAEARNKETAVSDEKKAGYVPLKFIFPTFPDKKDEKKEEKKDETVEKSVLTGPMLVTYNRKSRPQPTSTTVRKNASSREFKFVPYVALEPTKKASKHKEVQVVPATSQESHVQKT</sequence>
<keyword evidence="3" id="KW-1185">Reference proteome</keyword>
<evidence type="ECO:0000313" key="2">
    <source>
        <dbReference type="EMBL" id="EGT60180.1"/>
    </source>
</evidence>
<feature type="compositionally biased region" description="Polar residues" evidence="1">
    <location>
        <begin position="259"/>
        <end position="268"/>
    </location>
</feature>